<dbReference type="SMART" id="SM00464">
    <property type="entry name" value="LON"/>
    <property type="match status" value="1"/>
</dbReference>
<dbReference type="InterPro" id="IPR003111">
    <property type="entry name" value="Lon_prtase_N"/>
</dbReference>
<keyword evidence="3 9" id="KW-0645">Protease</keyword>
<dbReference type="GO" id="GO:0006515">
    <property type="term" value="P:protein quality control for misfolded or incompletely synthesized proteins"/>
    <property type="evidence" value="ECO:0007669"/>
    <property type="project" value="UniProtKB-UniRule"/>
</dbReference>
<comment type="function">
    <text evidence="9">ATP-dependent serine protease that mediates the selective degradation of mutant and abnormal proteins as well as certain short-lived regulatory proteins. Required for cellular homeostasis and for survival from DNA damage and developmental changes induced by stress. Degrades polypeptides processively to yield small peptide fragments that are 5 to 10 amino acids long. Binds to DNA in a double-stranded, site-specific manner.</text>
</comment>
<comment type="similarity">
    <text evidence="9 10 13 14">Belongs to the peptidase S16 family.</text>
</comment>
<evidence type="ECO:0000256" key="1">
    <source>
        <dbReference type="ARBA" id="ARBA00004496"/>
    </source>
</evidence>
<dbReference type="GO" id="GO:0043565">
    <property type="term" value="F:sequence-specific DNA binding"/>
    <property type="evidence" value="ECO:0007669"/>
    <property type="project" value="UniProtKB-UniRule"/>
</dbReference>
<dbReference type="EC" id="3.4.21.53" evidence="9 10"/>
<dbReference type="InterPro" id="IPR004815">
    <property type="entry name" value="Lon_bac/euk-typ"/>
</dbReference>
<feature type="domain" description="Lon proteolytic" evidence="16">
    <location>
        <begin position="621"/>
        <end position="802"/>
    </location>
</feature>
<dbReference type="EMBL" id="AP028679">
    <property type="protein sequence ID" value="BEQ13500.1"/>
    <property type="molecule type" value="Genomic_DNA"/>
</dbReference>
<evidence type="ECO:0000256" key="9">
    <source>
        <dbReference type="HAMAP-Rule" id="MF_01973"/>
    </source>
</evidence>
<feature type="binding site" evidence="9 12">
    <location>
        <begin position="385"/>
        <end position="392"/>
    </location>
    <ligand>
        <name>ATP</name>
        <dbReference type="ChEBI" id="CHEBI:30616"/>
    </ligand>
</feature>
<dbReference type="Proteomes" id="UP001366166">
    <property type="component" value="Chromosome"/>
</dbReference>
<dbReference type="SUPFAM" id="SSF52540">
    <property type="entry name" value="P-loop containing nucleoside triphosphate hydrolases"/>
    <property type="match status" value="1"/>
</dbReference>
<evidence type="ECO:0000256" key="13">
    <source>
        <dbReference type="PROSITE-ProRule" id="PRU01122"/>
    </source>
</evidence>
<dbReference type="GO" id="GO:0005524">
    <property type="term" value="F:ATP binding"/>
    <property type="evidence" value="ECO:0007669"/>
    <property type="project" value="UniProtKB-UniRule"/>
</dbReference>
<dbReference type="FunFam" id="3.40.50.300:FF:000382">
    <property type="entry name" value="Lon protease homolog 2, peroxisomal"/>
    <property type="match status" value="1"/>
</dbReference>
<dbReference type="RefSeq" id="WP_338605210.1">
    <property type="nucleotide sequence ID" value="NZ_AP028679.1"/>
</dbReference>
<evidence type="ECO:0000256" key="10">
    <source>
        <dbReference type="PIRNR" id="PIRNR001174"/>
    </source>
</evidence>
<dbReference type="InterPro" id="IPR015947">
    <property type="entry name" value="PUA-like_sf"/>
</dbReference>
<dbReference type="InterPro" id="IPR008268">
    <property type="entry name" value="Peptidase_S16_AS"/>
</dbReference>
<dbReference type="GO" id="GO:0004176">
    <property type="term" value="F:ATP-dependent peptidase activity"/>
    <property type="evidence" value="ECO:0007669"/>
    <property type="project" value="UniProtKB-UniRule"/>
</dbReference>
<dbReference type="InterPro" id="IPR014721">
    <property type="entry name" value="Ribsml_uS5_D2-typ_fold_subgr"/>
</dbReference>
<dbReference type="InterPro" id="IPR020568">
    <property type="entry name" value="Ribosomal_Su5_D2-typ_SF"/>
</dbReference>
<dbReference type="PIRSF" id="PIRSF001174">
    <property type="entry name" value="Lon_proteas"/>
    <property type="match status" value="1"/>
</dbReference>
<name>A0AAU9E9C0_9BACT</name>
<comment type="subcellular location">
    <subcellularLocation>
        <location evidence="1 9 10">Cytoplasm</location>
    </subcellularLocation>
</comment>
<feature type="region of interest" description="Disordered" evidence="15">
    <location>
        <begin position="804"/>
        <end position="850"/>
    </location>
</feature>
<comment type="catalytic activity">
    <reaction evidence="9 10 13">
        <text>Hydrolysis of proteins in presence of ATP.</text>
        <dbReference type="EC" id="3.4.21.53"/>
    </reaction>
</comment>
<dbReference type="Gene3D" id="3.40.50.300">
    <property type="entry name" value="P-loop containing nucleotide triphosphate hydrolases"/>
    <property type="match status" value="1"/>
</dbReference>
<keyword evidence="2 9" id="KW-0963">Cytoplasm</keyword>
<dbReference type="AlphaFoldDB" id="A0AAU9E9C0"/>
<evidence type="ECO:0000256" key="12">
    <source>
        <dbReference type="PIRSR" id="PIRSR001174-2"/>
    </source>
</evidence>
<dbReference type="GO" id="GO:0004252">
    <property type="term" value="F:serine-type endopeptidase activity"/>
    <property type="evidence" value="ECO:0007669"/>
    <property type="project" value="UniProtKB-UniRule"/>
</dbReference>
<proteinExistence type="evidence at transcript level"/>
<dbReference type="Pfam" id="PF02190">
    <property type="entry name" value="LON_substr_bdg"/>
    <property type="match status" value="1"/>
</dbReference>
<feature type="compositionally biased region" description="Basic residues" evidence="15">
    <location>
        <begin position="821"/>
        <end position="830"/>
    </location>
</feature>
<protein>
    <recommendedName>
        <fullName evidence="9 10">Lon protease</fullName>
        <ecNumber evidence="9 10">3.4.21.53</ecNumber>
    </recommendedName>
    <alternativeName>
        <fullName evidence="9">ATP-dependent protease La</fullName>
    </alternativeName>
</protein>
<evidence type="ECO:0000256" key="6">
    <source>
        <dbReference type="ARBA" id="ARBA00022825"/>
    </source>
</evidence>
<dbReference type="PROSITE" id="PS51787">
    <property type="entry name" value="LON_N"/>
    <property type="match status" value="1"/>
</dbReference>
<evidence type="ECO:0000256" key="8">
    <source>
        <dbReference type="ARBA" id="ARBA00023016"/>
    </source>
</evidence>
<dbReference type="Gene3D" id="2.30.130.40">
    <property type="entry name" value="LON domain-like"/>
    <property type="match status" value="1"/>
</dbReference>
<dbReference type="FunFam" id="1.20.5.5270:FF:000002">
    <property type="entry name" value="Lon protease homolog"/>
    <property type="match status" value="1"/>
</dbReference>
<feature type="active site" evidence="9 11">
    <location>
        <position position="751"/>
    </location>
</feature>
<dbReference type="InterPro" id="IPR027543">
    <property type="entry name" value="Lon_bac"/>
</dbReference>
<dbReference type="PROSITE" id="PS01046">
    <property type="entry name" value="LON_SER"/>
    <property type="match status" value="1"/>
</dbReference>
<reference evidence="19" key="1">
    <citation type="journal article" date="2023" name="Arch. Microbiol.">
        <title>Desulfoferula mesophilus gen. nov. sp. nov., a mesophilic sulfate-reducing bacterium isolated from a brackish lake sediment.</title>
        <authorList>
            <person name="Watanabe T."/>
            <person name="Yabe T."/>
            <person name="Tsuji J.M."/>
            <person name="Fukui M."/>
        </authorList>
    </citation>
    <scope>NUCLEOTIDE SEQUENCE [LARGE SCALE GENOMIC DNA]</scope>
    <source>
        <strain evidence="19">12FAK</strain>
    </source>
</reference>
<dbReference type="Gene3D" id="3.30.230.10">
    <property type="match status" value="1"/>
</dbReference>
<dbReference type="InterPro" id="IPR027417">
    <property type="entry name" value="P-loop_NTPase"/>
</dbReference>
<feature type="compositionally biased region" description="Basic and acidic residues" evidence="15">
    <location>
        <begin position="281"/>
        <end position="290"/>
    </location>
</feature>
<evidence type="ECO:0000256" key="11">
    <source>
        <dbReference type="PIRSR" id="PIRSR001174-1"/>
    </source>
</evidence>
<feature type="active site" evidence="9 11">
    <location>
        <position position="708"/>
    </location>
</feature>
<evidence type="ECO:0000256" key="2">
    <source>
        <dbReference type="ARBA" id="ARBA00022490"/>
    </source>
</evidence>
<evidence type="ECO:0000256" key="3">
    <source>
        <dbReference type="ARBA" id="ARBA00022670"/>
    </source>
</evidence>
<dbReference type="GO" id="GO:0005737">
    <property type="term" value="C:cytoplasm"/>
    <property type="evidence" value="ECO:0007669"/>
    <property type="project" value="UniProtKB-SubCell"/>
</dbReference>
<evidence type="ECO:0000256" key="7">
    <source>
        <dbReference type="ARBA" id="ARBA00022840"/>
    </source>
</evidence>
<dbReference type="GO" id="GO:0034605">
    <property type="term" value="P:cellular response to heat"/>
    <property type="evidence" value="ECO:0007669"/>
    <property type="project" value="UniProtKB-UniRule"/>
</dbReference>
<feature type="compositionally biased region" description="Acidic residues" evidence="15">
    <location>
        <begin position="270"/>
        <end position="280"/>
    </location>
</feature>
<gene>
    <name evidence="9 18" type="primary">lon</name>
    <name evidence="18" type="ORF">FAK_05660</name>
</gene>
<dbReference type="InterPro" id="IPR008269">
    <property type="entry name" value="Lon_proteolytic"/>
</dbReference>
<dbReference type="GO" id="GO:0016887">
    <property type="term" value="F:ATP hydrolysis activity"/>
    <property type="evidence" value="ECO:0007669"/>
    <property type="project" value="UniProtKB-UniRule"/>
</dbReference>
<dbReference type="Gene3D" id="1.10.8.60">
    <property type="match status" value="1"/>
</dbReference>
<dbReference type="SMART" id="SM00382">
    <property type="entry name" value="AAA"/>
    <property type="match status" value="1"/>
</dbReference>
<dbReference type="InterPro" id="IPR003593">
    <property type="entry name" value="AAA+_ATPase"/>
</dbReference>
<feature type="region of interest" description="Disordered" evidence="15">
    <location>
        <begin position="269"/>
        <end position="290"/>
    </location>
</feature>
<dbReference type="InterPro" id="IPR054594">
    <property type="entry name" value="Lon_lid"/>
</dbReference>
<dbReference type="InterPro" id="IPR027065">
    <property type="entry name" value="Lon_Prtase"/>
</dbReference>
<dbReference type="FunFam" id="3.30.230.10:FF:000019">
    <property type="entry name" value="Lon protease homolog 2, peroxisomal"/>
    <property type="match status" value="1"/>
</dbReference>
<evidence type="ECO:0000256" key="5">
    <source>
        <dbReference type="ARBA" id="ARBA00022801"/>
    </source>
</evidence>
<sequence length="850" mass="93101">MSNEHLLLPEDSINVSVGKGSDLSEALLGRRPPLPKLLPLLPVKDMSMFPRMVLPMLIADNRHQGLVDEVLAGDKILGLVALKGDIASEEVKSAADIHQVGVAALILQMAKSETDGLRLVAQGLTRFRILELLRTEPYPMAHVEAVEDIVTDDLESKALLNNLRSLFRRVLELAPHLPDELGSLVASVDHPGALCDMVASAMNISPEERQSIVEALDVTERLRRVTTLMNREIQVLELGSKIQDQVKEGLDKTQREYYLRQQLKAIKEELGEDESEGGETDELRQRLDEKALPEQVRAEAERELKRLAAMHSSSAEYHVITTYLDWILNLPWEEETEDKLDIKQARAILEADHYDLDKVKRRILEYLSVRKLNPDMKGPILCFVGPPGVGKTSLGRSIARALGRNFARISLGGVRDEAEIRGHRRTYVGAMPGRIVQSLRRAGSRNPVFMLDEVDKVGADFRGDPSSALLEVLDPEQNFSFSDHYLDLPFDLSKVMFVTTANVLDTIPAPLRDRMEIIEIPGYTAEDKLKIAKRYLVPRQRGEHGLSAKQLSISDAALMLLITGYTREAGLRNLEREIGSLCRWAARAIAEGETEAVKINKPEVAEVLGPQRILPDTALRTAVPGVATGLAWTPTGGDILFVEASRMPGKGGLVLTGQLGDVMKESAQAAVTFLRANAPACGLENNFNAESDIHIHVPAGAIPKDGPSAGVTLFTALLSLFTGRPVKSEVAMTGEITLRGMVLPVGGIKEKVLAAHRAGIKTIILPAANERDLVDVPDNVKKKMTFKFAERIGQLEAWALEPVKGAKKAKPQAARQAGAKKTAKPKRPQKARSGGGVAAMEKKAARQGKK</sequence>
<dbReference type="InterPro" id="IPR003959">
    <property type="entry name" value="ATPase_AAA_core"/>
</dbReference>
<feature type="domain" description="Lon N-terminal" evidence="17">
    <location>
        <begin position="38"/>
        <end position="233"/>
    </location>
</feature>
<keyword evidence="6 9" id="KW-0720">Serine protease</keyword>
<keyword evidence="5 9" id="KW-0378">Hydrolase</keyword>
<keyword evidence="8 9" id="KW-0346">Stress response</keyword>
<evidence type="ECO:0000256" key="15">
    <source>
        <dbReference type="SAM" id="MobiDB-lite"/>
    </source>
</evidence>
<evidence type="ECO:0000313" key="18">
    <source>
        <dbReference type="EMBL" id="BEQ13500.1"/>
    </source>
</evidence>
<feature type="compositionally biased region" description="Low complexity" evidence="15">
    <location>
        <begin position="811"/>
        <end position="820"/>
    </location>
</feature>
<dbReference type="HAMAP" id="MF_01973">
    <property type="entry name" value="lon_bact"/>
    <property type="match status" value="1"/>
</dbReference>
<dbReference type="SUPFAM" id="SSF54211">
    <property type="entry name" value="Ribosomal protein S5 domain 2-like"/>
    <property type="match status" value="1"/>
</dbReference>
<dbReference type="PANTHER" id="PTHR10046">
    <property type="entry name" value="ATP DEPENDENT LON PROTEASE FAMILY MEMBER"/>
    <property type="match status" value="1"/>
</dbReference>
<dbReference type="NCBIfam" id="TIGR00763">
    <property type="entry name" value="lon"/>
    <property type="match status" value="1"/>
</dbReference>
<comment type="subunit">
    <text evidence="9 10">Homohexamer. Organized in a ring with a central cavity.</text>
</comment>
<dbReference type="Pfam" id="PF05362">
    <property type="entry name" value="Lon_C"/>
    <property type="match status" value="1"/>
</dbReference>
<evidence type="ECO:0000259" key="16">
    <source>
        <dbReference type="PROSITE" id="PS51786"/>
    </source>
</evidence>
<keyword evidence="7 9" id="KW-0067">ATP-binding</keyword>
<dbReference type="InterPro" id="IPR046336">
    <property type="entry name" value="Lon_prtase_N_sf"/>
</dbReference>
<keyword evidence="4 9" id="KW-0547">Nucleotide-binding</keyword>
<evidence type="ECO:0000256" key="14">
    <source>
        <dbReference type="RuleBase" id="RU000591"/>
    </source>
</evidence>
<dbReference type="KEGG" id="dmp:FAK_05660"/>
<keyword evidence="19" id="KW-1185">Reference proteome</keyword>
<dbReference type="SUPFAM" id="SSF88697">
    <property type="entry name" value="PUA domain-like"/>
    <property type="match status" value="1"/>
</dbReference>
<evidence type="ECO:0000259" key="17">
    <source>
        <dbReference type="PROSITE" id="PS51787"/>
    </source>
</evidence>
<evidence type="ECO:0000256" key="4">
    <source>
        <dbReference type="ARBA" id="ARBA00022741"/>
    </source>
</evidence>
<dbReference type="Pfam" id="PF22667">
    <property type="entry name" value="Lon_lid"/>
    <property type="match status" value="1"/>
</dbReference>
<dbReference type="Gene3D" id="1.20.5.5270">
    <property type="match status" value="1"/>
</dbReference>
<dbReference type="Pfam" id="PF00004">
    <property type="entry name" value="AAA"/>
    <property type="match status" value="1"/>
</dbReference>
<dbReference type="CDD" id="cd19500">
    <property type="entry name" value="RecA-like_Lon"/>
    <property type="match status" value="1"/>
</dbReference>
<evidence type="ECO:0000313" key="19">
    <source>
        <dbReference type="Proteomes" id="UP001366166"/>
    </source>
</evidence>
<dbReference type="Gene3D" id="1.20.58.1480">
    <property type="match status" value="1"/>
</dbReference>
<accession>A0AAU9E9C0</accession>
<comment type="induction">
    <text evidence="9">By heat shock.</text>
</comment>
<organism evidence="18 19">
    <name type="scientific">Desulfoferula mesophila</name>
    <dbReference type="NCBI Taxonomy" id="3058419"/>
    <lineage>
        <taxon>Bacteria</taxon>
        <taxon>Pseudomonadati</taxon>
        <taxon>Thermodesulfobacteriota</taxon>
        <taxon>Desulfarculia</taxon>
        <taxon>Desulfarculales</taxon>
        <taxon>Desulfarculaceae</taxon>
        <taxon>Desulfoferula</taxon>
    </lineage>
</organism>
<dbReference type="PROSITE" id="PS51786">
    <property type="entry name" value="LON_PROTEOLYTIC"/>
    <property type="match status" value="1"/>
</dbReference>
<dbReference type="PRINTS" id="PR00830">
    <property type="entry name" value="ENDOLAPTASE"/>
</dbReference>